<protein>
    <submittedName>
        <fullName evidence="3 4">UPF0598 protein C8orf82-like</fullName>
    </submittedName>
</protein>
<name>A0A6P8EXV8_CLUHA</name>
<dbReference type="InterPro" id="IPR028108">
    <property type="entry name" value="DUF4505"/>
</dbReference>
<dbReference type="Proteomes" id="UP000515152">
    <property type="component" value="Chromosome 23"/>
</dbReference>
<dbReference type="PANTHER" id="PTHR31449">
    <property type="entry name" value="UPF0598 PROTEIN C8ORF82"/>
    <property type="match status" value="1"/>
</dbReference>
<dbReference type="RefSeq" id="XP_031417177.1">
    <property type="nucleotide sequence ID" value="XM_031561317.2"/>
</dbReference>
<dbReference type="OrthoDB" id="10260024at2759"/>
<dbReference type="PANTHER" id="PTHR31449:SF3">
    <property type="entry name" value="UPF0598 PROTEIN C8ORF82"/>
    <property type="match status" value="1"/>
</dbReference>
<dbReference type="RefSeq" id="XP_031417179.1">
    <property type="nucleotide sequence ID" value="XM_031561319.1"/>
</dbReference>
<evidence type="ECO:0000256" key="1">
    <source>
        <dbReference type="ARBA" id="ARBA00006322"/>
    </source>
</evidence>
<evidence type="ECO:0000313" key="3">
    <source>
        <dbReference type="RefSeq" id="XP_031417177.1"/>
    </source>
</evidence>
<dbReference type="Pfam" id="PF14956">
    <property type="entry name" value="DUF4505"/>
    <property type="match status" value="1"/>
</dbReference>
<sequence length="239" mass="27198">MSSRLALHFGFRRLKPRYDWPRLQQKSMCADAHGTYIQGQSPEPRVREYFYYVDHQGQLFLDDTKLKNFVTCFKDQKFLVFFFSRLRLNRLGRYDQHFPYVSPCGRERNFLRCDDQPVVFTHLLPPPSPPGETPMPVPAPAPAPLLSFCGGGEQLAVRFRPEALYMQPASGRLYHPAPERTGGVGLVRSALAFELSANFSYHGDTPTSFVWEGHTHTLTNELAGHFRTDEAAEGEETGT</sequence>
<dbReference type="RefSeq" id="XP_031417178.1">
    <property type="nucleotide sequence ID" value="XM_031561318.1"/>
</dbReference>
<evidence type="ECO:0000313" key="5">
    <source>
        <dbReference type="RefSeq" id="XP_031417179.1"/>
    </source>
</evidence>
<dbReference type="GeneTree" id="ENSGT00390000011521"/>
<comment type="similarity">
    <text evidence="1">Belongs to the UPF0598 family.</text>
</comment>
<dbReference type="KEGG" id="char:105893501"/>
<proteinExistence type="inferred from homology"/>
<evidence type="ECO:0000313" key="4">
    <source>
        <dbReference type="RefSeq" id="XP_031417178.1"/>
    </source>
</evidence>
<organism evidence="2 5">
    <name type="scientific">Clupea harengus</name>
    <name type="common">Atlantic herring</name>
    <dbReference type="NCBI Taxonomy" id="7950"/>
    <lineage>
        <taxon>Eukaryota</taxon>
        <taxon>Metazoa</taxon>
        <taxon>Chordata</taxon>
        <taxon>Craniata</taxon>
        <taxon>Vertebrata</taxon>
        <taxon>Euteleostomi</taxon>
        <taxon>Actinopterygii</taxon>
        <taxon>Neopterygii</taxon>
        <taxon>Teleostei</taxon>
        <taxon>Clupei</taxon>
        <taxon>Clupeiformes</taxon>
        <taxon>Clupeoidei</taxon>
        <taxon>Clupeidae</taxon>
        <taxon>Clupea</taxon>
    </lineage>
</organism>
<dbReference type="GeneID" id="105893501"/>
<evidence type="ECO:0000313" key="2">
    <source>
        <dbReference type="Proteomes" id="UP000515152"/>
    </source>
</evidence>
<gene>
    <name evidence="3 4 5" type="primary">LOC105893501</name>
</gene>
<dbReference type="AlphaFoldDB" id="A0A6P8EXV8"/>
<accession>A0A6P8EXV8</accession>
<reference evidence="3 4" key="1">
    <citation type="submission" date="2025-04" db="UniProtKB">
        <authorList>
            <consortium name="RefSeq"/>
        </authorList>
    </citation>
    <scope>IDENTIFICATION</scope>
</reference>
<keyword evidence="2" id="KW-1185">Reference proteome</keyword>